<evidence type="ECO:0000256" key="1">
    <source>
        <dbReference type="ARBA" id="ARBA00000085"/>
    </source>
</evidence>
<protein>
    <recommendedName>
        <fullName evidence="3">histidine kinase</fullName>
        <ecNumber evidence="3">2.7.13.3</ecNumber>
    </recommendedName>
</protein>
<dbReference type="Pfam" id="PF02518">
    <property type="entry name" value="HATPase_c"/>
    <property type="match status" value="1"/>
</dbReference>
<evidence type="ECO:0000256" key="8">
    <source>
        <dbReference type="SAM" id="Phobius"/>
    </source>
</evidence>
<dbReference type="SUPFAM" id="SSF55874">
    <property type="entry name" value="ATPase domain of HSP90 chaperone/DNA topoisomerase II/histidine kinase"/>
    <property type="match status" value="1"/>
</dbReference>
<evidence type="ECO:0000256" key="2">
    <source>
        <dbReference type="ARBA" id="ARBA00004429"/>
    </source>
</evidence>
<dbReference type="InterPro" id="IPR003661">
    <property type="entry name" value="HisK_dim/P_dom"/>
</dbReference>
<evidence type="ECO:0000256" key="3">
    <source>
        <dbReference type="ARBA" id="ARBA00012438"/>
    </source>
</evidence>
<dbReference type="Gene3D" id="3.30.565.10">
    <property type="entry name" value="Histidine kinase-like ATPase, C-terminal domain"/>
    <property type="match status" value="1"/>
</dbReference>
<evidence type="ECO:0000313" key="11">
    <source>
        <dbReference type="EMBL" id="TXL68223.1"/>
    </source>
</evidence>
<dbReference type="PROSITE" id="PS50885">
    <property type="entry name" value="HAMP"/>
    <property type="match status" value="1"/>
</dbReference>
<keyword evidence="6 11" id="KW-0418">Kinase</keyword>
<dbReference type="InterPro" id="IPR004358">
    <property type="entry name" value="Sig_transdc_His_kin-like_C"/>
</dbReference>
<dbReference type="SMART" id="SM00387">
    <property type="entry name" value="HATPase_c"/>
    <property type="match status" value="1"/>
</dbReference>
<dbReference type="Pfam" id="PF00672">
    <property type="entry name" value="HAMP"/>
    <property type="match status" value="1"/>
</dbReference>
<evidence type="ECO:0000256" key="5">
    <source>
        <dbReference type="ARBA" id="ARBA00022679"/>
    </source>
</evidence>
<dbReference type="SUPFAM" id="SSF47384">
    <property type="entry name" value="Homodimeric domain of signal transducing histidine kinase"/>
    <property type="match status" value="1"/>
</dbReference>
<evidence type="ECO:0000256" key="4">
    <source>
        <dbReference type="ARBA" id="ARBA00022553"/>
    </source>
</evidence>
<evidence type="ECO:0000256" key="6">
    <source>
        <dbReference type="ARBA" id="ARBA00022777"/>
    </source>
</evidence>
<dbReference type="PANTHER" id="PTHR43711:SF1">
    <property type="entry name" value="HISTIDINE KINASE 1"/>
    <property type="match status" value="1"/>
</dbReference>
<dbReference type="InterPro" id="IPR036890">
    <property type="entry name" value="HATPase_C_sf"/>
</dbReference>
<feature type="domain" description="HAMP" evidence="10">
    <location>
        <begin position="200"/>
        <end position="258"/>
    </location>
</feature>
<keyword evidence="7" id="KW-0902">Two-component regulatory system</keyword>
<dbReference type="SMART" id="SM00388">
    <property type="entry name" value="HisKA"/>
    <property type="match status" value="1"/>
</dbReference>
<dbReference type="CDD" id="cd18773">
    <property type="entry name" value="PDC1_HK_sensor"/>
    <property type="match status" value="1"/>
</dbReference>
<evidence type="ECO:0000256" key="7">
    <source>
        <dbReference type="ARBA" id="ARBA00023012"/>
    </source>
</evidence>
<keyword evidence="8" id="KW-0812">Transmembrane</keyword>
<dbReference type="InterPro" id="IPR003660">
    <property type="entry name" value="HAMP_dom"/>
</dbReference>
<dbReference type="CDD" id="cd00075">
    <property type="entry name" value="HATPase"/>
    <property type="match status" value="1"/>
</dbReference>
<proteinExistence type="predicted"/>
<dbReference type="PRINTS" id="PR00344">
    <property type="entry name" value="BCTRLSENSOR"/>
</dbReference>
<dbReference type="FunFam" id="3.30.565.10:FF:000006">
    <property type="entry name" value="Sensor histidine kinase WalK"/>
    <property type="match status" value="1"/>
</dbReference>
<evidence type="ECO:0000259" key="10">
    <source>
        <dbReference type="PROSITE" id="PS50885"/>
    </source>
</evidence>
<dbReference type="GO" id="GO:0000155">
    <property type="term" value="F:phosphorelay sensor kinase activity"/>
    <property type="evidence" value="ECO:0007669"/>
    <property type="project" value="InterPro"/>
</dbReference>
<feature type="domain" description="Histidine kinase" evidence="9">
    <location>
        <begin position="273"/>
        <end position="491"/>
    </location>
</feature>
<comment type="subcellular location">
    <subcellularLocation>
        <location evidence="2">Cell inner membrane</location>
        <topology evidence="2">Multi-pass membrane protein</topology>
    </subcellularLocation>
</comment>
<dbReference type="CDD" id="cd00082">
    <property type="entry name" value="HisKA"/>
    <property type="match status" value="1"/>
</dbReference>
<reference evidence="11 12" key="1">
    <citation type="submission" date="2019-06" db="EMBL/GenBank/DDBJ databases">
        <title>Quisquiliibacterium sp. nov., isolated from a maize field.</title>
        <authorList>
            <person name="Lin S.-Y."/>
            <person name="Tsai C.-F."/>
            <person name="Young C.-C."/>
        </authorList>
    </citation>
    <scope>NUCLEOTIDE SEQUENCE [LARGE SCALE GENOMIC DNA]</scope>
    <source>
        <strain evidence="11 12">CC-CFT501</strain>
    </source>
</reference>
<sequence length="491" mass="54466">MKSLRTRVLLLIVGFGLLMATMLATIMYASVREYYNDWIYDKSSSFAERILEAHPNLWRDYEADPASFGQQLRQYTLYSPNTGLYLIDQNGRVLASAGEPRQFWGEFRVDLDPVREAQGGDPRQPVHTTDPDRQGDVCMVAARPVVQDGRTMGWLFVVPRQASLGEQMPEMLRSYAIRTTAKVALMTIAIGVLLTIAMIALLTRPLTALTRATEQVRRAGFCDELCESSFPDLDRDDEIGRLSRTFRDAFERLKLETERVQTTDARRREMVASVSHDLRTPLTALIGQLETIRLKGEALSDPARREMLERALQNAQHLRRLTEALAELARLDNPDFKAQPEPIAIGELADDVVQRFAASAQGAGVTLSVDYPDGLPLTRVDAALVERALSNLLDNALRVTPAGGRVTVKVRPEKAGVRVEVVDTGPGVLPEDQPKVFDRFFQTSRARDQRGASGLGLAIVKRVAELHGGQAGLRSEPGRGSTFFIELPLSA</sequence>
<dbReference type="Pfam" id="PF00512">
    <property type="entry name" value="HisKA"/>
    <property type="match status" value="1"/>
</dbReference>
<keyword evidence="12" id="KW-1185">Reference proteome</keyword>
<dbReference type="CDD" id="cd06225">
    <property type="entry name" value="HAMP"/>
    <property type="match status" value="1"/>
</dbReference>
<dbReference type="InterPro" id="IPR050736">
    <property type="entry name" value="Sensor_HK_Regulatory"/>
</dbReference>
<organism evidence="11 12">
    <name type="scientific">Zeimonas arvi</name>
    <dbReference type="NCBI Taxonomy" id="2498847"/>
    <lineage>
        <taxon>Bacteria</taxon>
        <taxon>Pseudomonadati</taxon>
        <taxon>Pseudomonadota</taxon>
        <taxon>Betaproteobacteria</taxon>
        <taxon>Burkholderiales</taxon>
        <taxon>Burkholderiaceae</taxon>
        <taxon>Zeimonas</taxon>
    </lineage>
</organism>
<keyword evidence="8" id="KW-1133">Transmembrane helix</keyword>
<evidence type="ECO:0000259" key="9">
    <source>
        <dbReference type="PROSITE" id="PS50109"/>
    </source>
</evidence>
<keyword evidence="8" id="KW-0472">Membrane</keyword>
<evidence type="ECO:0000313" key="12">
    <source>
        <dbReference type="Proteomes" id="UP000321548"/>
    </source>
</evidence>
<keyword evidence="4" id="KW-0597">Phosphoprotein</keyword>
<feature type="transmembrane region" description="Helical" evidence="8">
    <location>
        <begin position="183"/>
        <end position="202"/>
    </location>
</feature>
<dbReference type="AlphaFoldDB" id="A0A5C8P4G9"/>
<dbReference type="EC" id="2.7.13.3" evidence="3"/>
<dbReference type="RefSeq" id="WP_147702364.1">
    <property type="nucleotide sequence ID" value="NZ_VDUY01000001.1"/>
</dbReference>
<dbReference type="PROSITE" id="PS50109">
    <property type="entry name" value="HIS_KIN"/>
    <property type="match status" value="1"/>
</dbReference>
<accession>A0A5C8P4G9</accession>
<dbReference type="Gene3D" id="1.10.287.130">
    <property type="match status" value="1"/>
</dbReference>
<name>A0A5C8P4G9_9BURK</name>
<dbReference type="Gene3D" id="6.10.340.10">
    <property type="match status" value="1"/>
</dbReference>
<dbReference type="InterPro" id="IPR003594">
    <property type="entry name" value="HATPase_dom"/>
</dbReference>
<dbReference type="OrthoDB" id="9804645at2"/>
<dbReference type="EMBL" id="VDUY01000001">
    <property type="protein sequence ID" value="TXL68223.1"/>
    <property type="molecule type" value="Genomic_DNA"/>
</dbReference>
<dbReference type="PANTHER" id="PTHR43711">
    <property type="entry name" value="TWO-COMPONENT HISTIDINE KINASE"/>
    <property type="match status" value="1"/>
</dbReference>
<dbReference type="Proteomes" id="UP000321548">
    <property type="component" value="Unassembled WGS sequence"/>
</dbReference>
<gene>
    <name evidence="11" type="ORF">FHP08_00545</name>
</gene>
<dbReference type="GO" id="GO:0005886">
    <property type="term" value="C:plasma membrane"/>
    <property type="evidence" value="ECO:0007669"/>
    <property type="project" value="UniProtKB-SubCell"/>
</dbReference>
<keyword evidence="5" id="KW-0808">Transferase</keyword>
<dbReference type="InterPro" id="IPR036097">
    <property type="entry name" value="HisK_dim/P_sf"/>
</dbReference>
<comment type="caution">
    <text evidence="11">The sequence shown here is derived from an EMBL/GenBank/DDBJ whole genome shotgun (WGS) entry which is preliminary data.</text>
</comment>
<comment type="catalytic activity">
    <reaction evidence="1">
        <text>ATP + protein L-histidine = ADP + protein N-phospho-L-histidine.</text>
        <dbReference type="EC" id="2.7.13.3"/>
    </reaction>
</comment>
<dbReference type="InterPro" id="IPR005467">
    <property type="entry name" value="His_kinase_dom"/>
</dbReference>